<keyword evidence="1" id="KW-0732">Signal</keyword>
<sequence length="267" mass="30296">MKKLTYLCFIVFCATTSYGTPFSTENTQEASSYGVQRVRIDFTTPHGYVRHLLLGFISDNSATDSVDYGYDALVGDTFPDDLNWMIEDERYVIQGVGAFNDTKQYPLGMFISNSGDISISLDTLENFETTIDVFLYDALHNCYTLLNEIDFEDTVSEGTYLDRYYIAFKNDTEGSVENSSGTQLSISDNNKEETTISYLSQTKDVYVKSNATILKLEMYNLLGKRIINQENLNTNTIRLATTFTNENYGVVRIHTDQGIIHKKLLLK</sequence>
<feature type="chain" id="PRO_5017000497" evidence="1">
    <location>
        <begin position="20"/>
        <end position="267"/>
    </location>
</feature>
<dbReference type="EMBL" id="QPIG01000001">
    <property type="protein sequence ID" value="RCU58879.1"/>
    <property type="molecule type" value="Genomic_DNA"/>
</dbReference>
<dbReference type="AlphaFoldDB" id="A0A368PAN4"/>
<gene>
    <name evidence="2" type="ORF">DU428_05775</name>
</gene>
<proteinExistence type="predicted"/>
<comment type="caution">
    <text evidence="2">The sequence shown here is derived from an EMBL/GenBank/DDBJ whole genome shotgun (WGS) entry which is preliminary data.</text>
</comment>
<organism evidence="2 3">
    <name type="scientific">Oceanihabitans sediminis</name>
    <dbReference type="NCBI Taxonomy" id="1812012"/>
    <lineage>
        <taxon>Bacteria</taxon>
        <taxon>Pseudomonadati</taxon>
        <taxon>Bacteroidota</taxon>
        <taxon>Flavobacteriia</taxon>
        <taxon>Flavobacteriales</taxon>
        <taxon>Flavobacteriaceae</taxon>
        <taxon>Oceanihabitans</taxon>
    </lineage>
</organism>
<accession>A0A368PAN4</accession>
<dbReference type="OrthoDB" id="1418027at2"/>
<reference evidence="2 3" key="1">
    <citation type="submission" date="2018-07" db="EMBL/GenBank/DDBJ databases">
        <title>Oceanihabitans testaceum sp. nov., isolated from marine sediment.</title>
        <authorList>
            <person name="Li C.-M."/>
        </authorList>
    </citation>
    <scope>NUCLEOTIDE SEQUENCE [LARGE SCALE GENOMIC DNA]</scope>
    <source>
        <strain evidence="2 3">S9-10</strain>
    </source>
</reference>
<evidence type="ECO:0000256" key="1">
    <source>
        <dbReference type="SAM" id="SignalP"/>
    </source>
</evidence>
<name>A0A368PAN4_9FLAO</name>
<feature type="signal peptide" evidence="1">
    <location>
        <begin position="1"/>
        <end position="19"/>
    </location>
</feature>
<evidence type="ECO:0000313" key="2">
    <source>
        <dbReference type="EMBL" id="RCU58879.1"/>
    </source>
</evidence>
<dbReference type="Proteomes" id="UP000252249">
    <property type="component" value="Unassembled WGS sequence"/>
</dbReference>
<protein>
    <submittedName>
        <fullName evidence="2">T9SS C-terminal target domain-containing protein</fullName>
    </submittedName>
</protein>
<keyword evidence="3" id="KW-1185">Reference proteome</keyword>
<dbReference type="RefSeq" id="WP_113966293.1">
    <property type="nucleotide sequence ID" value="NZ_JAWVXR010000003.1"/>
</dbReference>
<evidence type="ECO:0000313" key="3">
    <source>
        <dbReference type="Proteomes" id="UP000252249"/>
    </source>
</evidence>